<dbReference type="InterPro" id="IPR014721">
    <property type="entry name" value="Ribsml_uS5_D2-typ_fold_subgr"/>
</dbReference>
<dbReference type="GO" id="GO:0003723">
    <property type="term" value="F:RNA binding"/>
    <property type="evidence" value="ECO:0007669"/>
    <property type="project" value="TreeGrafter"/>
</dbReference>
<evidence type="ECO:0008006" key="6">
    <source>
        <dbReference type="Google" id="ProtNLM"/>
    </source>
</evidence>
<dbReference type="InterPro" id="IPR000754">
    <property type="entry name" value="Ribosomal_uS9"/>
</dbReference>
<dbReference type="EMBL" id="HBHP01010326">
    <property type="protein sequence ID" value="CAD9756794.1"/>
    <property type="molecule type" value="Transcribed_RNA"/>
</dbReference>
<dbReference type="GO" id="GO:0006412">
    <property type="term" value="P:translation"/>
    <property type="evidence" value="ECO:0007669"/>
    <property type="project" value="InterPro"/>
</dbReference>
<dbReference type="GO" id="GO:0003735">
    <property type="term" value="F:structural constituent of ribosome"/>
    <property type="evidence" value="ECO:0007669"/>
    <property type="project" value="InterPro"/>
</dbReference>
<dbReference type="PANTHER" id="PTHR21569:SF1">
    <property type="entry name" value="SMALL RIBOSOMAL SUBUNIT PROTEIN US9M"/>
    <property type="match status" value="1"/>
</dbReference>
<organism evidence="5">
    <name type="scientific">Lotharella oceanica</name>
    <dbReference type="NCBI Taxonomy" id="641309"/>
    <lineage>
        <taxon>Eukaryota</taxon>
        <taxon>Sar</taxon>
        <taxon>Rhizaria</taxon>
        <taxon>Cercozoa</taxon>
        <taxon>Chlorarachniophyceae</taxon>
        <taxon>Lotharella</taxon>
    </lineage>
</organism>
<dbReference type="Pfam" id="PF00380">
    <property type="entry name" value="Ribosomal_S9"/>
    <property type="match status" value="1"/>
</dbReference>
<keyword evidence="3 4" id="KW-0687">Ribonucleoprotein</keyword>
<sequence length="192" mass="21768">MQPHKLIGTARTGLRLMSVRSDKLQLDVTSDESDEPAFFDDWAADLDIGATLKEKAKRERKVHEDGGAIGRGKRKRAQAFVKIWEGNGEITINGKPMVEHFYDIAHRAEVLYPFEVTKTEGKFNVEGTVKGGGPTGQAGALQLAISKAIQNFEPDHRYALKRRKMLSTDIRRVQPKKWGKTKARRAWQWVKR</sequence>
<gene>
    <name evidence="5" type="ORF">LSP00402_LOCUS6367</name>
</gene>
<keyword evidence="2 4" id="KW-0689">Ribosomal protein</keyword>
<reference evidence="5" key="1">
    <citation type="submission" date="2021-01" db="EMBL/GenBank/DDBJ databases">
        <authorList>
            <person name="Corre E."/>
            <person name="Pelletier E."/>
            <person name="Niang G."/>
            <person name="Scheremetjew M."/>
            <person name="Finn R."/>
            <person name="Kale V."/>
            <person name="Holt S."/>
            <person name="Cochrane G."/>
            <person name="Meng A."/>
            <person name="Brown T."/>
            <person name="Cohen L."/>
        </authorList>
    </citation>
    <scope>NUCLEOTIDE SEQUENCE</scope>
    <source>
        <strain evidence="5">CCMP622</strain>
    </source>
</reference>
<dbReference type="PROSITE" id="PS00360">
    <property type="entry name" value="RIBOSOMAL_S9"/>
    <property type="match status" value="1"/>
</dbReference>
<dbReference type="InterPro" id="IPR020574">
    <property type="entry name" value="Ribosomal_uS9_CS"/>
</dbReference>
<protein>
    <recommendedName>
        <fullName evidence="6">30S ribosomal protein S9</fullName>
    </recommendedName>
</protein>
<dbReference type="InterPro" id="IPR023035">
    <property type="entry name" value="Ribosomal_uS9_bac/plastid"/>
</dbReference>
<evidence type="ECO:0000256" key="1">
    <source>
        <dbReference type="ARBA" id="ARBA00005251"/>
    </source>
</evidence>
<dbReference type="GO" id="GO:0005737">
    <property type="term" value="C:cytoplasm"/>
    <property type="evidence" value="ECO:0007669"/>
    <property type="project" value="UniProtKB-ARBA"/>
</dbReference>
<dbReference type="NCBIfam" id="NF001099">
    <property type="entry name" value="PRK00132.1"/>
    <property type="match status" value="1"/>
</dbReference>
<dbReference type="Gene3D" id="3.30.230.10">
    <property type="match status" value="1"/>
</dbReference>
<dbReference type="GO" id="GO:0015935">
    <property type="term" value="C:small ribosomal subunit"/>
    <property type="evidence" value="ECO:0007669"/>
    <property type="project" value="TreeGrafter"/>
</dbReference>
<name>A0A7S2XAV8_9EUKA</name>
<evidence type="ECO:0000256" key="3">
    <source>
        <dbReference type="ARBA" id="ARBA00023274"/>
    </source>
</evidence>
<dbReference type="PANTHER" id="PTHR21569">
    <property type="entry name" value="RIBOSOMAL PROTEIN S9"/>
    <property type="match status" value="1"/>
</dbReference>
<evidence type="ECO:0000256" key="2">
    <source>
        <dbReference type="ARBA" id="ARBA00022980"/>
    </source>
</evidence>
<proteinExistence type="inferred from homology"/>
<dbReference type="AlphaFoldDB" id="A0A7S2XAV8"/>
<dbReference type="SUPFAM" id="SSF54211">
    <property type="entry name" value="Ribosomal protein S5 domain 2-like"/>
    <property type="match status" value="1"/>
</dbReference>
<comment type="similarity">
    <text evidence="1 4">Belongs to the universal ribosomal protein uS9 family.</text>
</comment>
<evidence type="ECO:0000313" key="5">
    <source>
        <dbReference type="EMBL" id="CAD9756794.1"/>
    </source>
</evidence>
<accession>A0A7S2XAV8</accession>
<dbReference type="InterPro" id="IPR020568">
    <property type="entry name" value="Ribosomal_Su5_D2-typ_SF"/>
</dbReference>
<evidence type="ECO:0000256" key="4">
    <source>
        <dbReference type="RuleBase" id="RU003815"/>
    </source>
</evidence>